<dbReference type="CDD" id="cd04301">
    <property type="entry name" value="NAT_SF"/>
    <property type="match status" value="1"/>
</dbReference>
<dbReference type="EMBL" id="NESQ01000270">
    <property type="protein sequence ID" value="PUU74824.1"/>
    <property type="molecule type" value="Genomic_DNA"/>
</dbReference>
<evidence type="ECO:0000256" key="2">
    <source>
        <dbReference type="ARBA" id="ARBA00022679"/>
    </source>
</evidence>
<protein>
    <submittedName>
        <fullName evidence="5">Acyl-CoA N-acyltransferase</fullName>
    </submittedName>
</protein>
<dbReference type="GO" id="GO:0008080">
    <property type="term" value="F:N-acetyltransferase activity"/>
    <property type="evidence" value="ECO:0007669"/>
    <property type="project" value="TreeGrafter"/>
</dbReference>
<dbReference type="Pfam" id="PF00583">
    <property type="entry name" value="Acetyltransf_1"/>
    <property type="match status" value="1"/>
</dbReference>
<dbReference type="InterPro" id="IPR000182">
    <property type="entry name" value="GNAT_dom"/>
</dbReference>
<proteinExistence type="inferred from homology"/>
<dbReference type="AlphaFoldDB" id="A0A2T6ZHD8"/>
<dbReference type="OrthoDB" id="7305308at2759"/>
<dbReference type="Proteomes" id="UP000244722">
    <property type="component" value="Unassembled WGS sequence"/>
</dbReference>
<keyword evidence="3 5" id="KW-0012">Acyltransferase</keyword>
<keyword evidence="2 5" id="KW-0808">Transferase</keyword>
<gene>
    <name evidence="5" type="ORF">B9Z19DRAFT_1091798</name>
</gene>
<name>A0A2T6ZHD8_TUBBO</name>
<accession>A0A2T6ZHD8</accession>
<reference evidence="5 6" key="1">
    <citation type="submission" date="2017-04" db="EMBL/GenBank/DDBJ databases">
        <title>Draft genome sequence of Tuber borchii Vittad., a whitish edible truffle.</title>
        <authorList>
            <consortium name="DOE Joint Genome Institute"/>
            <person name="Murat C."/>
            <person name="Kuo A."/>
            <person name="Barry K.W."/>
            <person name="Clum A."/>
            <person name="Dockter R.B."/>
            <person name="Fauchery L."/>
            <person name="Iotti M."/>
            <person name="Kohler A."/>
            <person name="Labutti K."/>
            <person name="Lindquist E.A."/>
            <person name="Lipzen A."/>
            <person name="Ohm R.A."/>
            <person name="Wang M."/>
            <person name="Grigoriev I.V."/>
            <person name="Zambonelli A."/>
            <person name="Martin F.M."/>
        </authorList>
    </citation>
    <scope>NUCLEOTIDE SEQUENCE [LARGE SCALE GENOMIC DNA]</scope>
    <source>
        <strain evidence="5 6">Tbo3840</strain>
    </source>
</reference>
<evidence type="ECO:0000313" key="5">
    <source>
        <dbReference type="EMBL" id="PUU74824.1"/>
    </source>
</evidence>
<organism evidence="5 6">
    <name type="scientific">Tuber borchii</name>
    <name type="common">White truffle</name>
    <dbReference type="NCBI Taxonomy" id="42251"/>
    <lineage>
        <taxon>Eukaryota</taxon>
        <taxon>Fungi</taxon>
        <taxon>Dikarya</taxon>
        <taxon>Ascomycota</taxon>
        <taxon>Pezizomycotina</taxon>
        <taxon>Pezizomycetes</taxon>
        <taxon>Pezizales</taxon>
        <taxon>Tuberaceae</taxon>
        <taxon>Tuber</taxon>
    </lineage>
</organism>
<dbReference type="SUPFAM" id="SSF55729">
    <property type="entry name" value="Acyl-CoA N-acyltransferases (Nat)"/>
    <property type="match status" value="1"/>
</dbReference>
<dbReference type="PANTHER" id="PTHR10545">
    <property type="entry name" value="DIAMINE N-ACETYLTRANSFERASE"/>
    <property type="match status" value="1"/>
</dbReference>
<dbReference type="Gene3D" id="3.40.630.30">
    <property type="match status" value="1"/>
</dbReference>
<evidence type="ECO:0000313" key="6">
    <source>
        <dbReference type="Proteomes" id="UP000244722"/>
    </source>
</evidence>
<evidence type="ECO:0000256" key="3">
    <source>
        <dbReference type="ARBA" id="ARBA00023315"/>
    </source>
</evidence>
<dbReference type="STRING" id="42251.A0A2T6ZHD8"/>
<evidence type="ECO:0000256" key="1">
    <source>
        <dbReference type="ARBA" id="ARBA00008694"/>
    </source>
</evidence>
<dbReference type="InterPro" id="IPR051016">
    <property type="entry name" value="Diverse_Substrate_AcTransf"/>
</dbReference>
<sequence length="172" mass="19293">MASKVTVRAAVASDVQVILEMIKELALYEKEPDKVLATQESLHDTLGFKEGSRRYAKTLLLYEDDKPAGMALYFNSYSTWRAKPGIYLEDLFVRPQFRGKGYGTTLLATLAKEVIDIDGARLEWSVLKWNEPSIKFYEGIGATNLGIEWQQMRVDGDALKNLARRGALGDGK</sequence>
<comment type="caution">
    <text evidence="5">The sequence shown here is derived from an EMBL/GenBank/DDBJ whole genome shotgun (WGS) entry which is preliminary data.</text>
</comment>
<dbReference type="PANTHER" id="PTHR10545:SF29">
    <property type="entry name" value="GH14572P-RELATED"/>
    <property type="match status" value="1"/>
</dbReference>
<dbReference type="InterPro" id="IPR016181">
    <property type="entry name" value="Acyl_CoA_acyltransferase"/>
</dbReference>
<evidence type="ECO:0000259" key="4">
    <source>
        <dbReference type="PROSITE" id="PS51186"/>
    </source>
</evidence>
<comment type="similarity">
    <text evidence="1">Belongs to the acetyltransferase family.</text>
</comment>
<keyword evidence="6" id="KW-1185">Reference proteome</keyword>
<feature type="domain" description="N-acetyltransferase" evidence="4">
    <location>
        <begin position="5"/>
        <end position="172"/>
    </location>
</feature>
<dbReference type="FunFam" id="3.40.630.30:FF:000064">
    <property type="entry name" value="GNAT family acetyltransferase"/>
    <property type="match status" value="1"/>
</dbReference>
<dbReference type="PROSITE" id="PS51186">
    <property type="entry name" value="GNAT"/>
    <property type="match status" value="1"/>
</dbReference>